<sequence>MRSLRIAIIHEWLVTYAGSERALEQILLIYPDADLFCVVDFLDNHERGFISGKKINTTFIQYLPKARSKYRSYLPLMPLAIEQFDLSSYDLVISSSHAVAKGVLTGPDQLHISYVYSPIRYAWDLQHQYLKEAGLNRGMKGWLAKWVLHKIRLWDSRTANSVDSFIAISYFIARRITKVYR</sequence>
<feature type="non-terminal residue" evidence="1">
    <location>
        <position position="181"/>
    </location>
</feature>
<dbReference type="SUPFAM" id="SSF53756">
    <property type="entry name" value="UDP-Glycosyltransferase/glycogen phosphorylase"/>
    <property type="match status" value="1"/>
</dbReference>
<name>A0A382NZS8_9ZZZZ</name>
<organism evidence="1">
    <name type="scientific">marine metagenome</name>
    <dbReference type="NCBI Taxonomy" id="408172"/>
    <lineage>
        <taxon>unclassified sequences</taxon>
        <taxon>metagenomes</taxon>
        <taxon>ecological metagenomes</taxon>
    </lineage>
</organism>
<evidence type="ECO:0008006" key="2">
    <source>
        <dbReference type="Google" id="ProtNLM"/>
    </source>
</evidence>
<accession>A0A382NZS8</accession>
<proteinExistence type="predicted"/>
<protein>
    <recommendedName>
        <fullName evidence="2">Glycosyltransferase subfamily 4-like N-terminal domain-containing protein</fullName>
    </recommendedName>
</protein>
<gene>
    <name evidence="1" type="ORF">METZ01_LOCUS317935</name>
</gene>
<dbReference type="EMBL" id="UINC01103017">
    <property type="protein sequence ID" value="SVC65081.1"/>
    <property type="molecule type" value="Genomic_DNA"/>
</dbReference>
<evidence type="ECO:0000313" key="1">
    <source>
        <dbReference type="EMBL" id="SVC65081.1"/>
    </source>
</evidence>
<dbReference type="AlphaFoldDB" id="A0A382NZS8"/>
<reference evidence="1" key="1">
    <citation type="submission" date="2018-05" db="EMBL/GenBank/DDBJ databases">
        <authorList>
            <person name="Lanie J.A."/>
            <person name="Ng W.-L."/>
            <person name="Kazmierczak K.M."/>
            <person name="Andrzejewski T.M."/>
            <person name="Davidsen T.M."/>
            <person name="Wayne K.J."/>
            <person name="Tettelin H."/>
            <person name="Glass J.I."/>
            <person name="Rusch D."/>
            <person name="Podicherti R."/>
            <person name="Tsui H.-C.T."/>
            <person name="Winkler M.E."/>
        </authorList>
    </citation>
    <scope>NUCLEOTIDE SEQUENCE</scope>
</reference>